<feature type="region of interest" description="Disordered" evidence="1">
    <location>
        <begin position="1"/>
        <end position="27"/>
    </location>
</feature>
<dbReference type="Proteomes" id="UP000275078">
    <property type="component" value="Unassembled WGS sequence"/>
</dbReference>
<sequence length="344" mass="39155">MSTSSSDATTAILSTAKSVTEPPPPAPAARWEKIGEGRFRDNKTGYYYVLPKAAVDFGVDIVKEVESMKVWYSFKAEEIIKAAVSSTRSVISEHWPCQDLYFGLAVQPVLTLLRGLVQNAARSNDIPDYRFREKEEDRWIIPLSLTDFRKKYLEIMRSAKGRVIGYDAPSDEKASNSVSAKDKYEGLDNDSSLKQRINRAWDEFLEMCSIMESYSWKDPQAAIKVFRRFHAVQLDSRGADWIKEKGVPKVAGKTEEMAEELLKVFLDDIKYLLQTVLPEFDIPIEASRYRQVEEKYEAIGNEMEALLGAAKKNESNLDPVAKSELVKYEHLTDTIVGCYMRKDM</sequence>
<gene>
    <name evidence="2" type="ORF">BJ508DRAFT_22432</name>
</gene>
<name>A0A3N4HPU8_ASCIM</name>
<proteinExistence type="predicted"/>
<evidence type="ECO:0000313" key="3">
    <source>
        <dbReference type="Proteomes" id="UP000275078"/>
    </source>
</evidence>
<evidence type="ECO:0000313" key="2">
    <source>
        <dbReference type="EMBL" id="RPA75337.1"/>
    </source>
</evidence>
<accession>A0A3N4HPU8</accession>
<organism evidence="2 3">
    <name type="scientific">Ascobolus immersus RN42</name>
    <dbReference type="NCBI Taxonomy" id="1160509"/>
    <lineage>
        <taxon>Eukaryota</taxon>
        <taxon>Fungi</taxon>
        <taxon>Dikarya</taxon>
        <taxon>Ascomycota</taxon>
        <taxon>Pezizomycotina</taxon>
        <taxon>Pezizomycetes</taxon>
        <taxon>Pezizales</taxon>
        <taxon>Ascobolaceae</taxon>
        <taxon>Ascobolus</taxon>
    </lineage>
</organism>
<dbReference type="AlphaFoldDB" id="A0A3N4HPU8"/>
<dbReference type="EMBL" id="ML119766">
    <property type="protein sequence ID" value="RPA75337.1"/>
    <property type="molecule type" value="Genomic_DNA"/>
</dbReference>
<evidence type="ECO:0000256" key="1">
    <source>
        <dbReference type="SAM" id="MobiDB-lite"/>
    </source>
</evidence>
<feature type="compositionally biased region" description="Polar residues" evidence="1">
    <location>
        <begin position="1"/>
        <end position="18"/>
    </location>
</feature>
<keyword evidence="3" id="KW-1185">Reference proteome</keyword>
<protein>
    <submittedName>
        <fullName evidence="2">Uncharacterized protein</fullName>
    </submittedName>
</protein>
<reference evidence="2 3" key="1">
    <citation type="journal article" date="2018" name="Nat. Ecol. Evol.">
        <title>Pezizomycetes genomes reveal the molecular basis of ectomycorrhizal truffle lifestyle.</title>
        <authorList>
            <person name="Murat C."/>
            <person name="Payen T."/>
            <person name="Noel B."/>
            <person name="Kuo A."/>
            <person name="Morin E."/>
            <person name="Chen J."/>
            <person name="Kohler A."/>
            <person name="Krizsan K."/>
            <person name="Balestrini R."/>
            <person name="Da Silva C."/>
            <person name="Montanini B."/>
            <person name="Hainaut M."/>
            <person name="Levati E."/>
            <person name="Barry K.W."/>
            <person name="Belfiori B."/>
            <person name="Cichocki N."/>
            <person name="Clum A."/>
            <person name="Dockter R.B."/>
            <person name="Fauchery L."/>
            <person name="Guy J."/>
            <person name="Iotti M."/>
            <person name="Le Tacon F."/>
            <person name="Lindquist E.A."/>
            <person name="Lipzen A."/>
            <person name="Malagnac F."/>
            <person name="Mello A."/>
            <person name="Molinier V."/>
            <person name="Miyauchi S."/>
            <person name="Poulain J."/>
            <person name="Riccioni C."/>
            <person name="Rubini A."/>
            <person name="Sitrit Y."/>
            <person name="Splivallo R."/>
            <person name="Traeger S."/>
            <person name="Wang M."/>
            <person name="Zifcakova L."/>
            <person name="Wipf D."/>
            <person name="Zambonelli A."/>
            <person name="Paolocci F."/>
            <person name="Nowrousian M."/>
            <person name="Ottonello S."/>
            <person name="Baldrian P."/>
            <person name="Spatafora J.W."/>
            <person name="Henrissat B."/>
            <person name="Nagy L.G."/>
            <person name="Aury J.M."/>
            <person name="Wincker P."/>
            <person name="Grigoriev I.V."/>
            <person name="Bonfante P."/>
            <person name="Martin F.M."/>
        </authorList>
    </citation>
    <scope>NUCLEOTIDE SEQUENCE [LARGE SCALE GENOMIC DNA]</scope>
    <source>
        <strain evidence="2 3">RN42</strain>
    </source>
</reference>